<protein>
    <submittedName>
        <fullName evidence="2">Uncharacterized protein</fullName>
    </submittedName>
</protein>
<gene>
    <name evidence="2" type="ORF">SK128_027298</name>
</gene>
<feature type="compositionally biased region" description="Basic residues" evidence="1">
    <location>
        <begin position="147"/>
        <end position="162"/>
    </location>
</feature>
<sequence>MVNSKVAASHYAAYCKNYPVSLALPVTIFAELIKESVRAPLGTVSRYPGPVLMKCPLVLAISADVKSSIQTVTQSIEASSNQTAFMLGSAPGKPRKNHNRSRKEASSNQTAFMLGTAPGKTRKNHNRSRKEASSNQTAFMLGTAPGKTRKNHNRSLKRPKDS</sequence>
<keyword evidence="3" id="KW-1185">Reference proteome</keyword>
<reference evidence="2 3" key="1">
    <citation type="submission" date="2023-11" db="EMBL/GenBank/DDBJ databases">
        <title>Halocaridina rubra genome assembly.</title>
        <authorList>
            <person name="Smith C."/>
        </authorList>
    </citation>
    <scope>NUCLEOTIDE SEQUENCE [LARGE SCALE GENOMIC DNA]</scope>
    <source>
        <strain evidence="2">EP-1</strain>
        <tissue evidence="2">Whole</tissue>
    </source>
</reference>
<evidence type="ECO:0000256" key="1">
    <source>
        <dbReference type="SAM" id="MobiDB-lite"/>
    </source>
</evidence>
<dbReference type="AlphaFoldDB" id="A0AAN8WFQ7"/>
<dbReference type="EMBL" id="JAXCGZ010020854">
    <property type="protein sequence ID" value="KAK7065206.1"/>
    <property type="molecule type" value="Genomic_DNA"/>
</dbReference>
<proteinExistence type="predicted"/>
<evidence type="ECO:0000313" key="3">
    <source>
        <dbReference type="Proteomes" id="UP001381693"/>
    </source>
</evidence>
<dbReference type="Proteomes" id="UP001381693">
    <property type="component" value="Unassembled WGS sequence"/>
</dbReference>
<name>A0AAN8WFQ7_HALRR</name>
<evidence type="ECO:0000313" key="2">
    <source>
        <dbReference type="EMBL" id="KAK7065206.1"/>
    </source>
</evidence>
<feature type="region of interest" description="Disordered" evidence="1">
    <location>
        <begin position="80"/>
        <end position="162"/>
    </location>
</feature>
<organism evidence="2 3">
    <name type="scientific">Halocaridina rubra</name>
    <name type="common">Hawaiian red shrimp</name>
    <dbReference type="NCBI Taxonomy" id="373956"/>
    <lineage>
        <taxon>Eukaryota</taxon>
        <taxon>Metazoa</taxon>
        <taxon>Ecdysozoa</taxon>
        <taxon>Arthropoda</taxon>
        <taxon>Crustacea</taxon>
        <taxon>Multicrustacea</taxon>
        <taxon>Malacostraca</taxon>
        <taxon>Eumalacostraca</taxon>
        <taxon>Eucarida</taxon>
        <taxon>Decapoda</taxon>
        <taxon>Pleocyemata</taxon>
        <taxon>Caridea</taxon>
        <taxon>Atyoidea</taxon>
        <taxon>Atyidae</taxon>
        <taxon>Halocaridina</taxon>
    </lineage>
</organism>
<comment type="caution">
    <text evidence="2">The sequence shown here is derived from an EMBL/GenBank/DDBJ whole genome shotgun (WGS) entry which is preliminary data.</text>
</comment>
<accession>A0AAN8WFQ7</accession>